<dbReference type="InterPro" id="IPR044053">
    <property type="entry name" value="AsaB-like"/>
</dbReference>
<organism evidence="3 4">
    <name type="scientific">Diplodia seriata</name>
    <dbReference type="NCBI Taxonomy" id="420778"/>
    <lineage>
        <taxon>Eukaryota</taxon>
        <taxon>Fungi</taxon>
        <taxon>Dikarya</taxon>
        <taxon>Ascomycota</taxon>
        <taxon>Pezizomycotina</taxon>
        <taxon>Dothideomycetes</taxon>
        <taxon>Dothideomycetes incertae sedis</taxon>
        <taxon>Botryosphaeriales</taxon>
        <taxon>Botryosphaeriaceae</taxon>
        <taxon>Diplodia</taxon>
    </lineage>
</organism>
<sequence length="142" mass="16505">MQETHGLGTQLKESAMEIFHKDELSLKRDGYEIMHLVSQMKYEDWDDDPAIKNVYLREVADSLLKALGACHVQIIEHTVRKRHEVFPVSTGEPYKYNQPTSIAHIDTTVPWVLDMVRSLNPEKAEEVMKHRVQCVKYVYHIG</sequence>
<protein>
    <submittedName>
        <fullName evidence="3">Uncharacterized protein</fullName>
    </submittedName>
</protein>
<reference evidence="3 4" key="2">
    <citation type="submission" date="2015-05" db="EMBL/GenBank/DDBJ databases">
        <title>Distinctive expansion of gene families associated with plant cell wall degradation and secondary metabolism in the genomes of grapevine trunk pathogens.</title>
        <authorList>
            <person name="Lawrence D.P."/>
            <person name="Travadon R."/>
            <person name="Rolshausen P.E."/>
            <person name="Baumgartner K."/>
        </authorList>
    </citation>
    <scope>NUCLEOTIDE SEQUENCE [LARGE SCALE GENOMIC DNA]</scope>
    <source>
        <strain evidence="3">DS831</strain>
    </source>
</reference>
<dbReference type="AlphaFoldDB" id="A0A0G2G1L0"/>
<comment type="similarity">
    <text evidence="2">Belongs to the asaB hydroxylase/desaturase family.</text>
</comment>
<gene>
    <name evidence="3" type="ORF">UCDDS831_g06232</name>
</gene>
<dbReference type="Proteomes" id="UP000034182">
    <property type="component" value="Unassembled WGS sequence"/>
</dbReference>
<dbReference type="EMBL" id="LAQI01000144">
    <property type="protein sequence ID" value="KKY17808.1"/>
    <property type="molecule type" value="Genomic_DNA"/>
</dbReference>
<dbReference type="GO" id="GO:0016491">
    <property type="term" value="F:oxidoreductase activity"/>
    <property type="evidence" value="ECO:0007669"/>
    <property type="project" value="UniProtKB-KW"/>
</dbReference>
<dbReference type="PANTHER" id="PTHR34598:SF3">
    <property type="entry name" value="OXIDOREDUCTASE AN1597"/>
    <property type="match status" value="1"/>
</dbReference>
<evidence type="ECO:0000313" key="3">
    <source>
        <dbReference type="EMBL" id="KKY17808.1"/>
    </source>
</evidence>
<name>A0A0G2G1L0_9PEZI</name>
<reference evidence="3 4" key="1">
    <citation type="submission" date="2015-03" db="EMBL/GenBank/DDBJ databases">
        <authorList>
            <person name="Morales-Cruz A."/>
            <person name="Amrine K.C."/>
            <person name="Cantu D."/>
        </authorList>
    </citation>
    <scope>NUCLEOTIDE SEQUENCE [LARGE SCALE GENOMIC DNA]</scope>
    <source>
        <strain evidence="3">DS831</strain>
    </source>
</reference>
<evidence type="ECO:0000256" key="1">
    <source>
        <dbReference type="ARBA" id="ARBA00023002"/>
    </source>
</evidence>
<dbReference type="PANTHER" id="PTHR34598">
    <property type="entry name" value="BLL6449 PROTEIN"/>
    <property type="match status" value="1"/>
</dbReference>
<accession>A0A0G2G1L0</accession>
<proteinExistence type="inferred from homology"/>
<evidence type="ECO:0000256" key="2">
    <source>
        <dbReference type="ARBA" id="ARBA00023604"/>
    </source>
</evidence>
<evidence type="ECO:0000313" key="4">
    <source>
        <dbReference type="Proteomes" id="UP000034182"/>
    </source>
</evidence>
<comment type="caution">
    <text evidence="3">The sequence shown here is derived from an EMBL/GenBank/DDBJ whole genome shotgun (WGS) entry which is preliminary data.</text>
</comment>
<keyword evidence="1" id="KW-0560">Oxidoreductase</keyword>